<dbReference type="SUPFAM" id="SSF52047">
    <property type="entry name" value="RNI-like"/>
    <property type="match status" value="1"/>
</dbReference>
<comment type="caution">
    <text evidence="2">The sequence shown here is derived from an EMBL/GenBank/DDBJ whole genome shotgun (WGS) entry which is preliminary data.</text>
</comment>
<proteinExistence type="predicted"/>
<evidence type="ECO:0000313" key="2">
    <source>
        <dbReference type="EMBL" id="KAG0266147.1"/>
    </source>
</evidence>
<keyword evidence="3" id="KW-1185">Reference proteome</keyword>
<dbReference type="OrthoDB" id="2369256at2759"/>
<evidence type="ECO:0000313" key="3">
    <source>
        <dbReference type="Proteomes" id="UP000726737"/>
    </source>
</evidence>
<feature type="compositionally biased region" description="Low complexity" evidence="1">
    <location>
        <begin position="492"/>
        <end position="509"/>
    </location>
</feature>
<feature type="region of interest" description="Disordered" evidence="1">
    <location>
        <begin position="492"/>
        <end position="511"/>
    </location>
</feature>
<accession>A0A9P6UA60</accession>
<sequence>MSQLTNTSSLSSTSPAKVQAVTTQKVEPQAVKTIFIPEITSLVVQYLGKSAIASCTLVSHAWSQAFTSHLWRSINTSLLSTPTLSSSELSTYIIPLHELLRKFGGYITRLTITDQPENPSSSLGGSWLLDTSTHIIFDCDTVENLVHLTTKVNWFKKWAIRSMLHRNRATLRILWLMFAEQTSYATGPVVSEYMIEFPDRMVSLHSLYLDTWHVTRRELLVVLKACPALKLLSLANCSVVEGKRTELGLQLDVHSNWDTTSNTGTGTGTKTDKSTRKDDDDIQLDIDLDHSFQHRGIETFRMCSKLYPLLQHLPNITTLEFYRFDRRVDPKELTEFCASIRQYCPHLQVLLAYGFECSMLPAVLDSIPGLITFRGSTDPMTVLSMLSHASTLEEANFSDYTERTLIPLRFLEMCPRLRSFLAGNSSTTIAEVKLSLERGWACHGTLTELRLYIFKLSPVLIDAIMRGLKTKRELDCVARRSIAKLKTVNATASSARSNNNNNKDSNGNSTLKTSVDLESQEQQLQRQQWMALSEEQREFYGLFLRYSRAMPSLQRLNMGTGWYRIIK</sequence>
<reference evidence="2" key="1">
    <citation type="journal article" date="2020" name="Fungal Divers.">
        <title>Resolving the Mortierellaceae phylogeny through synthesis of multi-gene phylogenetics and phylogenomics.</title>
        <authorList>
            <person name="Vandepol N."/>
            <person name="Liber J."/>
            <person name="Desiro A."/>
            <person name="Na H."/>
            <person name="Kennedy M."/>
            <person name="Barry K."/>
            <person name="Grigoriev I.V."/>
            <person name="Miller A.N."/>
            <person name="O'Donnell K."/>
            <person name="Stajich J.E."/>
            <person name="Bonito G."/>
        </authorList>
    </citation>
    <scope>NUCLEOTIDE SEQUENCE</scope>
    <source>
        <strain evidence="2">KOD948</strain>
    </source>
</reference>
<dbReference type="AlphaFoldDB" id="A0A9P6UA60"/>
<name>A0A9P6UA60_9FUNG</name>
<evidence type="ECO:0008006" key="4">
    <source>
        <dbReference type="Google" id="ProtNLM"/>
    </source>
</evidence>
<dbReference type="EMBL" id="JAAAJA010000021">
    <property type="protein sequence ID" value="KAG0266147.1"/>
    <property type="molecule type" value="Genomic_DNA"/>
</dbReference>
<gene>
    <name evidence="2" type="ORF">BG011_003134</name>
</gene>
<protein>
    <recommendedName>
        <fullName evidence="4">F-box domain-containing protein</fullName>
    </recommendedName>
</protein>
<dbReference type="Gene3D" id="3.80.10.10">
    <property type="entry name" value="Ribonuclease Inhibitor"/>
    <property type="match status" value="1"/>
</dbReference>
<dbReference type="InterPro" id="IPR032675">
    <property type="entry name" value="LRR_dom_sf"/>
</dbReference>
<evidence type="ECO:0000256" key="1">
    <source>
        <dbReference type="SAM" id="MobiDB-lite"/>
    </source>
</evidence>
<dbReference type="Proteomes" id="UP000726737">
    <property type="component" value="Unassembled WGS sequence"/>
</dbReference>
<organism evidence="2 3">
    <name type="scientific">Mortierella polycephala</name>
    <dbReference type="NCBI Taxonomy" id="41804"/>
    <lineage>
        <taxon>Eukaryota</taxon>
        <taxon>Fungi</taxon>
        <taxon>Fungi incertae sedis</taxon>
        <taxon>Mucoromycota</taxon>
        <taxon>Mortierellomycotina</taxon>
        <taxon>Mortierellomycetes</taxon>
        <taxon>Mortierellales</taxon>
        <taxon>Mortierellaceae</taxon>
        <taxon>Mortierella</taxon>
    </lineage>
</organism>